<dbReference type="PANTHER" id="PTHR46211">
    <property type="entry name" value="GLYCEROPHOSPHORYL DIESTER PHOSPHODIESTERASE"/>
    <property type="match status" value="1"/>
</dbReference>
<dbReference type="OrthoDB" id="384721at2"/>
<dbReference type="PROSITE" id="PS51257">
    <property type="entry name" value="PROKAR_LIPOPROTEIN"/>
    <property type="match status" value="1"/>
</dbReference>
<dbReference type="PANTHER" id="PTHR46211:SF14">
    <property type="entry name" value="GLYCEROPHOSPHODIESTER PHOSPHODIESTERASE"/>
    <property type="match status" value="1"/>
</dbReference>
<dbReference type="Gene3D" id="3.20.20.190">
    <property type="entry name" value="Phosphatidylinositol (PI) phosphodiesterase"/>
    <property type="match status" value="1"/>
</dbReference>
<keyword evidence="3" id="KW-1185">Reference proteome</keyword>
<sequence>MKNISKKHLKEICKTWMWLIIVSLSLFSCKNKSKEEKVSFQETSKIEIQGHRGERGHFPENSLPAFINAIKDSADVLEMDVVITKDQKVVVSHEPYLASTYVLQPNGDSISLKEERNFNIHEMSYDSVKKFDAGSKGNSNFPDQHKMKTYKPLLSEVIDSVESFVRHNDLEALDYNIEIKSVPEEYGVYQPKTVSEFVDLVMKVMKDHPIKGDFNIQSFDPAVLQDVHDRYPNVKLSYLVYKPGIEKNLQALDFVPEIYSPSYTLIESEEFIDSIKRYDMELIPWTVNDTADINKMIRLKVDGIISDYPDRVFGLLKQKKLPE</sequence>
<dbReference type="Proteomes" id="UP000241507">
    <property type="component" value="Chromosome"/>
</dbReference>
<name>A0A2R3Z230_9FLAO</name>
<dbReference type="InterPro" id="IPR030395">
    <property type="entry name" value="GP_PDE_dom"/>
</dbReference>
<dbReference type="GO" id="GO:0006629">
    <property type="term" value="P:lipid metabolic process"/>
    <property type="evidence" value="ECO:0007669"/>
    <property type="project" value="InterPro"/>
</dbReference>
<dbReference type="KEGG" id="grs:C7S20_03125"/>
<evidence type="ECO:0000259" key="1">
    <source>
        <dbReference type="PROSITE" id="PS51704"/>
    </source>
</evidence>
<reference evidence="3" key="1">
    <citation type="submission" date="2018-03" db="EMBL/GenBank/DDBJ databases">
        <title>Gramella fulva sp. nov., isolated from a dry surface of tidal flat.</title>
        <authorList>
            <person name="Hwang S.H."/>
            <person name="Hwang W.M."/>
            <person name="Kang K."/>
            <person name="Ahn T.-Y."/>
        </authorList>
    </citation>
    <scope>NUCLEOTIDE SEQUENCE [LARGE SCALE GENOMIC DNA]</scope>
    <source>
        <strain evidence="3">SH35</strain>
    </source>
</reference>
<protein>
    <submittedName>
        <fullName evidence="2">Glycerophosphodiester phosphodiesterase</fullName>
    </submittedName>
</protein>
<organism evidence="2 3">
    <name type="scientific">Christiangramia fulva</name>
    <dbReference type="NCBI Taxonomy" id="2126553"/>
    <lineage>
        <taxon>Bacteria</taxon>
        <taxon>Pseudomonadati</taxon>
        <taxon>Bacteroidota</taxon>
        <taxon>Flavobacteriia</taxon>
        <taxon>Flavobacteriales</taxon>
        <taxon>Flavobacteriaceae</taxon>
        <taxon>Christiangramia</taxon>
    </lineage>
</organism>
<dbReference type="InterPro" id="IPR017946">
    <property type="entry name" value="PLC-like_Pdiesterase_TIM-brl"/>
</dbReference>
<accession>A0A2R3Z230</accession>
<dbReference type="PROSITE" id="PS51704">
    <property type="entry name" value="GP_PDE"/>
    <property type="match status" value="1"/>
</dbReference>
<dbReference type="AlphaFoldDB" id="A0A2R3Z230"/>
<dbReference type="EMBL" id="CP028136">
    <property type="protein sequence ID" value="AVR44330.1"/>
    <property type="molecule type" value="Genomic_DNA"/>
</dbReference>
<feature type="domain" description="GP-PDE" evidence="1">
    <location>
        <begin position="46"/>
        <end position="316"/>
    </location>
</feature>
<dbReference type="RefSeq" id="WP_107011108.1">
    <property type="nucleotide sequence ID" value="NZ_CP028136.1"/>
</dbReference>
<dbReference type="SUPFAM" id="SSF51695">
    <property type="entry name" value="PLC-like phosphodiesterases"/>
    <property type="match status" value="1"/>
</dbReference>
<proteinExistence type="predicted"/>
<dbReference type="Pfam" id="PF03009">
    <property type="entry name" value="GDPD"/>
    <property type="match status" value="1"/>
</dbReference>
<gene>
    <name evidence="2" type="ORF">C7S20_03125</name>
</gene>
<evidence type="ECO:0000313" key="3">
    <source>
        <dbReference type="Proteomes" id="UP000241507"/>
    </source>
</evidence>
<evidence type="ECO:0000313" key="2">
    <source>
        <dbReference type="EMBL" id="AVR44330.1"/>
    </source>
</evidence>
<dbReference type="GO" id="GO:0008081">
    <property type="term" value="F:phosphoric diester hydrolase activity"/>
    <property type="evidence" value="ECO:0007669"/>
    <property type="project" value="InterPro"/>
</dbReference>